<dbReference type="Proteomes" id="UP001642409">
    <property type="component" value="Unassembled WGS sequence"/>
</dbReference>
<dbReference type="EMBL" id="CAXDID020000003">
    <property type="protein sequence ID" value="CAL5972396.1"/>
    <property type="molecule type" value="Genomic_DNA"/>
</dbReference>
<gene>
    <name evidence="1" type="ORF">HINF_LOCUS14972</name>
    <name evidence="2" type="ORF">HINF_LOCUS1884</name>
</gene>
<dbReference type="AlphaFoldDB" id="A0AA86TUA8"/>
<evidence type="ECO:0000313" key="2">
    <source>
        <dbReference type="EMBL" id="CAL5972396.1"/>
    </source>
</evidence>
<organism evidence="1">
    <name type="scientific">Hexamita inflata</name>
    <dbReference type="NCBI Taxonomy" id="28002"/>
    <lineage>
        <taxon>Eukaryota</taxon>
        <taxon>Metamonada</taxon>
        <taxon>Diplomonadida</taxon>
        <taxon>Hexamitidae</taxon>
        <taxon>Hexamitinae</taxon>
        <taxon>Hexamita</taxon>
    </lineage>
</organism>
<evidence type="ECO:0000313" key="1">
    <source>
        <dbReference type="EMBL" id="CAI9927327.1"/>
    </source>
</evidence>
<sequence>MTDFLQILNQFKKNCKTKDEQKLISYVIEQVKKQSLAADLSDNLTTDLVTSLIQQLNKNVVNTESDNRQNCVDVAVYVVKYYQQKHLPSDSVKEIVSTLINEAPISNQKYQSSYVSLLQVCIQYANQMLDSSEFEIILTNISTMINQNLQKDLSLALEKAFVQLIIYVLSSNNSFTDRALLFAQQCASLSDSSSFSSINPLFFFKVIDLSIKNASLSDQSQTIQQFLQSNPIYQKLLDILITKSIYNAVYQNTAFINHTYESKSIKNIPAQSFLDYFTKFLPYVQLDDYQAEKQFILIEHLSSELQNETQLKYLNDYIITCKVTDEQKIGVLKRIQAVFRQKNFVFREESFTVESALDSKNKSPAEQIFASNLFSSVIKQIHTQECADQAFICFQALIDTDISHSTAFLQFIIQLQDTINAKQMHTYITSLPKKLLNGLKLSLNRKSAPCFKSLAHICQNALLLHCDLTSLTEIAFAFIALVVQNGKEEAEITFEQIIAVQSAEYQETINSCVSYLTSQCTVYQVDALINCLQLFSGNQQRILFKILINNIMNKPELFLRAAMNEKINIIIQHLQQYTQCFMDIINVQNEIQYYWTVNKIFQQQNPITSAETQQIYSTFDNNAIQWLEILQPFYYIENTPNMQKEQQIFDKVIDSFNKILTLTTVQIELLEIKMLSLQISALLTIIQNNKIELKSNFIDLIKLLINKQYFTTLEYCSQTGIMMLIMEVISRKYQNQLQQAEKQLLENNFIFQALNLIMCQTKYVNLLSDILTKLQELCLTSSAEIYNVTYNCLTYLFYNEHFTNGEINNEELMNVVEEGFVGQCWRIKDDDRLQQFIDVFRKLMVFLQSTKNEQLLIQGLCKCLSKCQNQNRFIMIKEIIFQLCDNLVCIKNPDFMFEILIDTVKSMDIHLITDNIGKLIRFCYKQFNKQLDMHLVKVLVQILIGVQDSEFGINCLSTIQHIFEQCNDEIRLKISYYLAERLGSIKGHQNCIYAAFLVTQVIDLELQKIIIQQISNHDEIVKSYTFARMHKFLQPELSEYIYRNLSQFVDTASQLLIVEFALKKCLPDTKLFDSALNYCANFILRPVASFKVAFDFEQLEAAEVSWISSEQNMNLCSGGEIILTEVTGEDVQYSCFQLLKNSENTDQFAKVLYLAALETTQKYIVSKWYFDFRPNKDYLKKIFNITRKCGCEDIIEQYYTQLAIVCQLE</sequence>
<protein>
    <submittedName>
        <fullName evidence="2">Hypothetical_protein</fullName>
    </submittedName>
</protein>
<keyword evidence="3" id="KW-1185">Reference proteome</keyword>
<evidence type="ECO:0000313" key="3">
    <source>
        <dbReference type="Proteomes" id="UP001642409"/>
    </source>
</evidence>
<dbReference type="EMBL" id="CATOUU010000380">
    <property type="protein sequence ID" value="CAI9927327.1"/>
    <property type="molecule type" value="Genomic_DNA"/>
</dbReference>
<reference evidence="2 3" key="2">
    <citation type="submission" date="2024-07" db="EMBL/GenBank/DDBJ databases">
        <authorList>
            <person name="Akdeniz Z."/>
        </authorList>
    </citation>
    <scope>NUCLEOTIDE SEQUENCE [LARGE SCALE GENOMIC DNA]</scope>
</reference>
<name>A0AA86TUA8_9EUKA</name>
<comment type="caution">
    <text evidence="1">The sequence shown here is derived from an EMBL/GenBank/DDBJ whole genome shotgun (WGS) entry which is preliminary data.</text>
</comment>
<proteinExistence type="predicted"/>
<accession>A0AA86TUA8</accession>
<reference evidence="1" key="1">
    <citation type="submission" date="2023-06" db="EMBL/GenBank/DDBJ databases">
        <authorList>
            <person name="Kurt Z."/>
        </authorList>
    </citation>
    <scope>NUCLEOTIDE SEQUENCE</scope>
</reference>